<gene>
    <name evidence="1" type="ORF">SAMN05444972_10653</name>
</gene>
<accession>A0A1I6RZL8</accession>
<reference evidence="2" key="1">
    <citation type="submission" date="2016-10" db="EMBL/GenBank/DDBJ databases">
        <authorList>
            <person name="Varghese N."/>
            <person name="Submissions S."/>
        </authorList>
    </citation>
    <scope>NUCLEOTIDE SEQUENCE [LARGE SCALE GENOMIC DNA]</scope>
    <source>
        <strain evidence="2">DSM 45789</strain>
    </source>
</reference>
<dbReference type="EMBL" id="FPAA01000006">
    <property type="protein sequence ID" value="SFS70153.1"/>
    <property type="molecule type" value="Genomic_DNA"/>
</dbReference>
<keyword evidence="2" id="KW-1185">Reference proteome</keyword>
<name>A0A1I6RZL8_9BACL</name>
<evidence type="ECO:0000313" key="2">
    <source>
        <dbReference type="Proteomes" id="UP000198660"/>
    </source>
</evidence>
<sequence length="39" mass="4545">MNPMVRAGCEDMEWVHKRPMRDSYIVESNKTSPFQGGFI</sequence>
<dbReference type="Proteomes" id="UP000198660">
    <property type="component" value="Unassembled WGS sequence"/>
</dbReference>
<organism evidence="1 2">
    <name type="scientific">Marininema halotolerans</name>
    <dbReference type="NCBI Taxonomy" id="1155944"/>
    <lineage>
        <taxon>Bacteria</taxon>
        <taxon>Bacillati</taxon>
        <taxon>Bacillota</taxon>
        <taxon>Bacilli</taxon>
        <taxon>Bacillales</taxon>
        <taxon>Thermoactinomycetaceae</taxon>
        <taxon>Marininema</taxon>
    </lineage>
</organism>
<proteinExistence type="predicted"/>
<protein>
    <submittedName>
        <fullName evidence="1">Uncharacterized protein</fullName>
    </submittedName>
</protein>
<dbReference type="AlphaFoldDB" id="A0A1I6RZL8"/>
<evidence type="ECO:0000313" key="1">
    <source>
        <dbReference type="EMBL" id="SFS70153.1"/>
    </source>
</evidence>